<evidence type="ECO:0000256" key="6">
    <source>
        <dbReference type="ARBA" id="ARBA00026073"/>
    </source>
</evidence>
<protein>
    <recommendedName>
        <fullName evidence="1">DNA-directed DNA polymerase</fullName>
        <ecNumber evidence="1">2.7.7.7</ecNumber>
    </recommendedName>
</protein>
<dbReference type="InterPro" id="IPR004013">
    <property type="entry name" value="PHP_dom"/>
</dbReference>
<dbReference type="Gene3D" id="3.20.20.140">
    <property type="entry name" value="Metal-dependent hydrolases"/>
    <property type="match status" value="1"/>
</dbReference>
<dbReference type="CDD" id="cd07431">
    <property type="entry name" value="PHP_PolIIIA"/>
    <property type="match status" value="1"/>
</dbReference>
<evidence type="ECO:0000256" key="7">
    <source>
        <dbReference type="ARBA" id="ARBA00049244"/>
    </source>
</evidence>
<accession>A0ABN6SMW5</accession>
<keyword evidence="4" id="KW-0235">DNA replication</keyword>
<dbReference type="InterPro" id="IPR003141">
    <property type="entry name" value="Pol/His_phosphatase_N"/>
</dbReference>
<dbReference type="Gene3D" id="1.10.10.1600">
    <property type="entry name" value="Bacterial DNA polymerase III alpha subunit, thumb domain"/>
    <property type="match status" value="1"/>
</dbReference>
<keyword evidence="2" id="KW-0808">Transferase</keyword>
<dbReference type="InterPro" id="IPR040982">
    <property type="entry name" value="DNA_pol3_finger"/>
</dbReference>
<proteinExistence type="predicted"/>
<sequence length="1042" mass="116951">MKIAALQNISSFTLLESPIRIKDLLLTAKKQGYEAVGLTDVNVTYGLVNFYELAQEVGIKPLLGMQVRLNGLIDSAHRYDLIMLAKTDEGYRNLLRLSSRINLLTENGTNQKLLTIEQLSKYLEYLTVITPANTHSELVSLQEQNGSQGNDFVRQLVKLIPQSSALYLGVYGSSQPASYLTYVQELAKQFNLPLVSVEDTCYLKPQEQFLQKTLRAVKSGTVMENVAELAKQKGSHYLPGALEVSSRYHDLGLAEAVENTWKIAQECNAQVNFQNPVLPKYKQTKYATSKEYLTFLAQRGLAERFSPGNVPAQYQQRLDYELDVIDQMGFNDYFLIVWDVINYCHRVQIATGPGRGSACGSLVSYALQITEVDPLEYNLLFERFLNPARHEMPDIDLDIPDNQRDEVIKYMFTKYGLDHAAQILTFGTLAAKQVLRDTGRVFGLTEVELSKWSKSVPFAKGKITLDEAYERSRTMKLLVGSDDKSELLFQTAKSLEGLPRHYSIHAAGLVLSDNSIAAISGLQTGQLGIPVTQQTKKYVEALGLLKIDFLGLRNLTILGDTEELIRSQDKKIAVNQIPLNDPETMKLFQKGETDLVFQFESGGIRGVLRDLQPDDFEDLVAVNALYRPGPMQNIQSFIARKHGKEKVTYPDPSLKEILAPTYGILVYQEQVMKTAQILAGFSLGEADILRRAMSKKDQQVIAQERAKFISGAVEKGRPREVAERVYNYIEQFANYGFNRSHAVAYTKIAFWLAYLQVHYPAEFYAAMLNSNTGNRLKINDYIMRAQGTGVKILPPDINRSSLDYQVGNGHILVSLRAIKGVRLDFLDQIVKVRKQKAFSSFSDFLRRVDPKFIQPKVIQAMIKAGCFDRIANNRNELLENSQEIIENVELTGQNLTLSKSLGGVPIKPAKQPSKQAKATMEEEALGFSTMTSPLVAVQKYAEQFNARPLKQFEVTDSGVAVGKLMTLKLVKTKKGATMAFGSFVDATGREDITIFPNVYEKNQENLQAGNIYLLGIKVQSDRFNSSKKQFILTNLKLVKFKD</sequence>
<evidence type="ECO:0000256" key="1">
    <source>
        <dbReference type="ARBA" id="ARBA00012417"/>
    </source>
</evidence>
<evidence type="ECO:0000256" key="3">
    <source>
        <dbReference type="ARBA" id="ARBA00022695"/>
    </source>
</evidence>
<keyword evidence="10" id="KW-1185">Reference proteome</keyword>
<comment type="subunit">
    <text evidence="6">DNA polymerase III contains a core (composed of alpha, epsilon and theta chains) that associates with a tau subunit. This core dimerizes to form the POLIII' complex. PolIII' associates with the gamma complex (composed of gamma, delta, delta', psi and chi chains) and with the beta chain to form the complete DNA polymerase III complex.</text>
</comment>
<dbReference type="Pfam" id="PF17657">
    <property type="entry name" value="DNA_pol3_finger"/>
    <property type="match status" value="1"/>
</dbReference>
<dbReference type="InterPro" id="IPR016195">
    <property type="entry name" value="Pol/histidinol_Pase-like"/>
</dbReference>
<dbReference type="Pfam" id="PF02811">
    <property type="entry name" value="PHP"/>
    <property type="match status" value="1"/>
</dbReference>
<evidence type="ECO:0000313" key="9">
    <source>
        <dbReference type="EMBL" id="BDR60451.1"/>
    </source>
</evidence>
<dbReference type="GO" id="GO:0003887">
    <property type="term" value="F:DNA-directed DNA polymerase activity"/>
    <property type="evidence" value="ECO:0007669"/>
    <property type="project" value="UniProtKB-KW"/>
</dbReference>
<reference evidence="9 10" key="1">
    <citation type="journal article" date="2023" name="Microbiol. Spectr.">
        <title>Symbiosis of Carpenter Bees with Uncharacterized Lactic Acid Bacteria Showing NAD Auxotrophy.</title>
        <authorList>
            <person name="Kawasaki S."/>
            <person name="Ozawa K."/>
            <person name="Mori T."/>
            <person name="Yamamoto A."/>
            <person name="Ito M."/>
            <person name="Ohkuma M."/>
            <person name="Sakamoto M."/>
            <person name="Matsutani M."/>
        </authorList>
    </citation>
    <scope>NUCLEOTIDE SEQUENCE [LARGE SCALE GENOMIC DNA]</scope>
    <source>
        <strain evidence="9 10">Kim32-2</strain>
    </source>
</reference>
<evidence type="ECO:0000256" key="2">
    <source>
        <dbReference type="ARBA" id="ARBA00022679"/>
    </source>
</evidence>
<dbReference type="CDD" id="cd04485">
    <property type="entry name" value="DnaE_OBF"/>
    <property type="match status" value="1"/>
</dbReference>
<evidence type="ECO:0000313" key="10">
    <source>
        <dbReference type="Proteomes" id="UP001321741"/>
    </source>
</evidence>
<evidence type="ECO:0000259" key="8">
    <source>
        <dbReference type="SMART" id="SM00481"/>
    </source>
</evidence>
<keyword evidence="3" id="KW-0548">Nucleotidyltransferase</keyword>
<comment type="catalytic activity">
    <reaction evidence="7">
        <text>DNA(n) + a 2'-deoxyribonucleoside 5'-triphosphate = DNA(n+1) + diphosphate</text>
        <dbReference type="Rhea" id="RHEA:22508"/>
        <dbReference type="Rhea" id="RHEA-COMP:17339"/>
        <dbReference type="Rhea" id="RHEA-COMP:17340"/>
        <dbReference type="ChEBI" id="CHEBI:33019"/>
        <dbReference type="ChEBI" id="CHEBI:61560"/>
        <dbReference type="ChEBI" id="CHEBI:173112"/>
        <dbReference type="EC" id="2.7.7.7"/>
    </reaction>
</comment>
<organism evidence="9 10">
    <name type="scientific">Lactobacillus xylocopicola</name>
    <dbReference type="NCBI Taxonomy" id="2976676"/>
    <lineage>
        <taxon>Bacteria</taxon>
        <taxon>Bacillati</taxon>
        <taxon>Bacillota</taxon>
        <taxon>Bacilli</taxon>
        <taxon>Lactobacillales</taxon>
        <taxon>Lactobacillaceae</taxon>
        <taxon>Lactobacillus</taxon>
    </lineage>
</organism>
<keyword evidence="5 9" id="KW-0239">DNA-directed DNA polymerase</keyword>
<dbReference type="InterPro" id="IPR004805">
    <property type="entry name" value="DnaE2/DnaE/PolC"/>
</dbReference>
<dbReference type="SMART" id="SM00481">
    <property type="entry name" value="POLIIIAc"/>
    <property type="match status" value="1"/>
</dbReference>
<dbReference type="RefSeq" id="WP_317638152.1">
    <property type="nucleotide sequence ID" value="NZ_AP026803.1"/>
</dbReference>
<dbReference type="PANTHER" id="PTHR32294:SF0">
    <property type="entry name" value="DNA POLYMERASE III SUBUNIT ALPHA"/>
    <property type="match status" value="1"/>
</dbReference>
<evidence type="ECO:0000256" key="4">
    <source>
        <dbReference type="ARBA" id="ARBA00022705"/>
    </source>
</evidence>
<dbReference type="Proteomes" id="UP001321741">
    <property type="component" value="Chromosome"/>
</dbReference>
<dbReference type="Gene3D" id="1.10.150.870">
    <property type="match status" value="1"/>
</dbReference>
<gene>
    <name evidence="9" type="ORF">KIM322_07120</name>
</gene>
<dbReference type="InterPro" id="IPR011708">
    <property type="entry name" value="DNA_pol3_alpha_NTPase_dom"/>
</dbReference>
<dbReference type="PANTHER" id="PTHR32294">
    <property type="entry name" value="DNA POLYMERASE III SUBUNIT ALPHA"/>
    <property type="match status" value="1"/>
</dbReference>
<dbReference type="Pfam" id="PF07733">
    <property type="entry name" value="DNA_pol3_alpha"/>
    <property type="match status" value="1"/>
</dbReference>
<dbReference type="SUPFAM" id="SSF89550">
    <property type="entry name" value="PHP domain-like"/>
    <property type="match status" value="1"/>
</dbReference>
<name>A0ABN6SMW5_9LACO</name>
<dbReference type="NCBIfam" id="TIGR00594">
    <property type="entry name" value="polc"/>
    <property type="match status" value="1"/>
</dbReference>
<feature type="domain" description="Polymerase/histidinol phosphatase N-terminal" evidence="8">
    <location>
        <begin position="4"/>
        <end position="71"/>
    </location>
</feature>
<dbReference type="InterPro" id="IPR041931">
    <property type="entry name" value="DNA_pol3_alpha_thumb_dom"/>
</dbReference>
<dbReference type="EMBL" id="AP026803">
    <property type="protein sequence ID" value="BDR60451.1"/>
    <property type="molecule type" value="Genomic_DNA"/>
</dbReference>
<dbReference type="InterPro" id="IPR029460">
    <property type="entry name" value="DNAPol_HHH"/>
</dbReference>
<evidence type="ECO:0000256" key="5">
    <source>
        <dbReference type="ARBA" id="ARBA00022932"/>
    </source>
</evidence>
<dbReference type="Pfam" id="PF14579">
    <property type="entry name" value="HHH_6"/>
    <property type="match status" value="1"/>
</dbReference>
<dbReference type="EC" id="2.7.7.7" evidence="1"/>